<keyword evidence="8" id="KW-1185">Reference proteome</keyword>
<keyword evidence="3" id="KW-0862">Zinc</keyword>
<dbReference type="PROSITE" id="PS50865">
    <property type="entry name" value="ZF_MYND_2"/>
    <property type="match status" value="1"/>
</dbReference>
<evidence type="ECO:0000313" key="8">
    <source>
        <dbReference type="Proteomes" id="UP000191004"/>
    </source>
</evidence>
<gene>
    <name evidence="7" type="ORF">A0O28_0071870</name>
</gene>
<dbReference type="AlphaFoldDB" id="A0A1T3D183"/>
<evidence type="ECO:0000256" key="3">
    <source>
        <dbReference type="ARBA" id="ARBA00022833"/>
    </source>
</evidence>
<feature type="region of interest" description="Disordered" evidence="5">
    <location>
        <begin position="1"/>
        <end position="58"/>
    </location>
</feature>
<evidence type="ECO:0000256" key="1">
    <source>
        <dbReference type="ARBA" id="ARBA00022723"/>
    </source>
</evidence>
<dbReference type="InterPro" id="IPR002893">
    <property type="entry name" value="Znf_MYND"/>
</dbReference>
<feature type="domain" description="MYND-type" evidence="6">
    <location>
        <begin position="160"/>
        <end position="204"/>
    </location>
</feature>
<accession>A0A1T3D183</accession>
<evidence type="ECO:0000313" key="7">
    <source>
        <dbReference type="EMBL" id="OPB47063.1"/>
    </source>
</evidence>
<dbReference type="SUPFAM" id="SSF144232">
    <property type="entry name" value="HIT/MYND zinc finger-like"/>
    <property type="match status" value="1"/>
</dbReference>
<evidence type="ECO:0000256" key="5">
    <source>
        <dbReference type="SAM" id="MobiDB-lite"/>
    </source>
</evidence>
<keyword evidence="2 4" id="KW-0863">Zinc-finger</keyword>
<protein>
    <recommendedName>
        <fullName evidence="6">MYND-type domain-containing protein</fullName>
    </recommendedName>
</protein>
<evidence type="ECO:0000256" key="2">
    <source>
        <dbReference type="ARBA" id="ARBA00022771"/>
    </source>
</evidence>
<reference evidence="7 8" key="1">
    <citation type="submission" date="2016-04" db="EMBL/GenBank/DDBJ databases">
        <title>Multiple horizontal gene transfer events from other fungi enriched the ability of the initially mycotrophic fungus Trichoderma (Ascomycota) to feed on dead plant biomass.</title>
        <authorList>
            <person name="Atanasova L."/>
            <person name="Chenthamara K."/>
            <person name="Zhang J."/>
            <person name="Grujic M."/>
            <person name="Henrissat B."/>
            <person name="Kuo A."/>
            <person name="Aertz A."/>
            <person name="Salamov A."/>
            <person name="Lipzen A."/>
            <person name="Labutti K."/>
            <person name="Barry K."/>
            <person name="Miao Y."/>
            <person name="Rahimi M.J."/>
            <person name="Shen Q."/>
            <person name="Grigoriev I.V."/>
            <person name="Kubicek C.P."/>
            <person name="Druzhinina I.S."/>
        </authorList>
    </citation>
    <scope>NUCLEOTIDE SEQUENCE [LARGE SCALE GENOMIC DNA]</scope>
    <source>
        <strain evidence="7 8">NJAU 4742</strain>
    </source>
</reference>
<evidence type="ECO:0000259" key="6">
    <source>
        <dbReference type="PROSITE" id="PS50865"/>
    </source>
</evidence>
<feature type="compositionally biased region" description="Polar residues" evidence="5">
    <location>
        <begin position="41"/>
        <end position="58"/>
    </location>
</feature>
<proteinExistence type="predicted"/>
<feature type="compositionally biased region" description="Polar residues" evidence="5">
    <location>
        <begin position="11"/>
        <end position="29"/>
    </location>
</feature>
<dbReference type="GO" id="GO:0008270">
    <property type="term" value="F:zinc ion binding"/>
    <property type="evidence" value="ECO:0007669"/>
    <property type="project" value="UniProtKB-KW"/>
</dbReference>
<organism evidence="7 8">
    <name type="scientific">Trichoderma guizhouense</name>
    <dbReference type="NCBI Taxonomy" id="1491466"/>
    <lineage>
        <taxon>Eukaryota</taxon>
        <taxon>Fungi</taxon>
        <taxon>Dikarya</taxon>
        <taxon>Ascomycota</taxon>
        <taxon>Pezizomycotina</taxon>
        <taxon>Sordariomycetes</taxon>
        <taxon>Hypocreomycetidae</taxon>
        <taxon>Hypocreales</taxon>
        <taxon>Hypocreaceae</taxon>
        <taxon>Trichoderma</taxon>
    </lineage>
</organism>
<comment type="caution">
    <text evidence="7">The sequence shown here is derived from an EMBL/GenBank/DDBJ whole genome shotgun (WGS) entry which is preliminary data.</text>
</comment>
<name>A0A1T3D183_9HYPO</name>
<dbReference type="Proteomes" id="UP000191004">
    <property type="component" value="Unassembled WGS sequence"/>
</dbReference>
<dbReference type="Pfam" id="PF01753">
    <property type="entry name" value="zf-MYND"/>
    <property type="match status" value="1"/>
</dbReference>
<sequence length="386" mass="42678">MSDLREGEAPVSSNVPDHQEPTSTPSLASGSHHEVAPAVSSMLSTQEQGSSTLNNPLDNQDEIASAMELLELDSLTPTITVVEVLLLSELKVSVKDIIGALQLIEALVDQVSSNQTPPFLKVIDHNVDTNAFAKLSKGKKGSNSVGRDDSPEKITPHAACARCRHDPAVNEPALTLRSCLNCEAVEYCSVKCQLTDWMVHRNLFCVNPSAIPPDTLAKPHRVPFLKTHITNPFARLAKGIWLHDRHKQDVYALLIDSFRLREADDFNYGGMTNNDSVYSGRVSSCPAFRRFLYQAEAKGLMPPWWSDQKRVECLTKGIDKRQDNYHDLHAMTRDIEIVVVYEDAIMTMQLRMFAESVLGKGAAGSDGRLMLQKMVVAEEAARVLSK</sequence>
<evidence type="ECO:0000256" key="4">
    <source>
        <dbReference type="PROSITE-ProRule" id="PRU00134"/>
    </source>
</evidence>
<dbReference type="OrthoDB" id="432970at2759"/>
<keyword evidence="1" id="KW-0479">Metal-binding</keyword>
<dbReference type="EMBL" id="LVVK01000002">
    <property type="protein sequence ID" value="OPB47063.1"/>
    <property type="molecule type" value="Genomic_DNA"/>
</dbReference>
<dbReference type="Gene3D" id="6.10.140.2220">
    <property type="match status" value="1"/>
</dbReference>